<proteinExistence type="predicted"/>
<dbReference type="Proteomes" id="UP001231189">
    <property type="component" value="Unassembled WGS sequence"/>
</dbReference>
<evidence type="ECO:0000256" key="1">
    <source>
        <dbReference type="SAM" id="MobiDB-lite"/>
    </source>
</evidence>
<name>A0AAD8WBF9_LOLMU</name>
<reference evidence="2" key="1">
    <citation type="submission" date="2023-07" db="EMBL/GenBank/DDBJ databases">
        <title>A chromosome-level genome assembly of Lolium multiflorum.</title>
        <authorList>
            <person name="Chen Y."/>
            <person name="Copetti D."/>
            <person name="Kolliker R."/>
            <person name="Studer B."/>
        </authorList>
    </citation>
    <scope>NUCLEOTIDE SEQUENCE</scope>
    <source>
        <strain evidence="2">02402/16</strain>
        <tissue evidence="2">Leaf</tissue>
    </source>
</reference>
<evidence type="ECO:0000313" key="3">
    <source>
        <dbReference type="Proteomes" id="UP001231189"/>
    </source>
</evidence>
<protein>
    <submittedName>
        <fullName evidence="2">Uncharacterized protein</fullName>
    </submittedName>
</protein>
<keyword evidence="3" id="KW-1185">Reference proteome</keyword>
<dbReference type="EMBL" id="JAUUTY010000004">
    <property type="protein sequence ID" value="KAK1647912.1"/>
    <property type="molecule type" value="Genomic_DNA"/>
</dbReference>
<feature type="region of interest" description="Disordered" evidence="1">
    <location>
        <begin position="31"/>
        <end position="66"/>
    </location>
</feature>
<dbReference type="AlphaFoldDB" id="A0AAD8WBF9"/>
<sequence length="182" mass="20789">MNGVTGANQNFNTYWQRVKVAFNERKVVDPYFNKTHPDDPAPAASAGRPELSQKKLKEQKKAGHPADRLQVSFDKCWAARARRREGRQARRAVEGDARQPGRRIALLKETSAAKKRNTDLAFLIGGNDANMDEETRAWRFTRSHDIDAGHFVGFKYDGHSDFIVKVFDGTMCRRHYHSDKDD</sequence>
<organism evidence="2 3">
    <name type="scientific">Lolium multiflorum</name>
    <name type="common">Italian ryegrass</name>
    <name type="synonym">Lolium perenne subsp. multiflorum</name>
    <dbReference type="NCBI Taxonomy" id="4521"/>
    <lineage>
        <taxon>Eukaryota</taxon>
        <taxon>Viridiplantae</taxon>
        <taxon>Streptophyta</taxon>
        <taxon>Embryophyta</taxon>
        <taxon>Tracheophyta</taxon>
        <taxon>Spermatophyta</taxon>
        <taxon>Magnoliopsida</taxon>
        <taxon>Liliopsida</taxon>
        <taxon>Poales</taxon>
        <taxon>Poaceae</taxon>
        <taxon>BOP clade</taxon>
        <taxon>Pooideae</taxon>
        <taxon>Poodae</taxon>
        <taxon>Poeae</taxon>
        <taxon>Poeae Chloroplast Group 2 (Poeae type)</taxon>
        <taxon>Loliodinae</taxon>
        <taxon>Loliinae</taxon>
        <taxon>Lolium</taxon>
    </lineage>
</organism>
<accession>A0AAD8WBF9</accession>
<feature type="compositionally biased region" description="Basic and acidic residues" evidence="1">
    <location>
        <begin position="51"/>
        <end position="66"/>
    </location>
</feature>
<comment type="caution">
    <text evidence="2">The sequence shown here is derived from an EMBL/GenBank/DDBJ whole genome shotgun (WGS) entry which is preliminary data.</text>
</comment>
<evidence type="ECO:0000313" key="2">
    <source>
        <dbReference type="EMBL" id="KAK1647912.1"/>
    </source>
</evidence>
<gene>
    <name evidence="2" type="ORF">QYE76_065717</name>
</gene>